<dbReference type="InterPro" id="IPR013560">
    <property type="entry name" value="DUF1722"/>
</dbReference>
<dbReference type="PANTHER" id="PTHR30087:SF0">
    <property type="entry name" value="INNER MEMBRANE PROTEIN"/>
    <property type="match status" value="1"/>
</dbReference>
<dbReference type="Proteomes" id="UP000191418">
    <property type="component" value="Unassembled WGS sequence"/>
</dbReference>
<evidence type="ECO:0000313" key="2">
    <source>
        <dbReference type="EMBL" id="OPX56458.1"/>
    </source>
</evidence>
<gene>
    <name evidence="2" type="ORF">BTE48_03255</name>
</gene>
<dbReference type="OrthoDB" id="495783at2"/>
<evidence type="ECO:0000259" key="1">
    <source>
        <dbReference type="Pfam" id="PF08349"/>
    </source>
</evidence>
<dbReference type="PANTHER" id="PTHR30087">
    <property type="entry name" value="INNER MEMBRANE PROTEIN"/>
    <property type="match status" value="1"/>
</dbReference>
<dbReference type="EMBL" id="MTSM01000003">
    <property type="protein sequence ID" value="OPX56458.1"/>
    <property type="molecule type" value="Genomic_DNA"/>
</dbReference>
<dbReference type="Pfam" id="PF04463">
    <property type="entry name" value="2-thiour_desulf"/>
    <property type="match status" value="1"/>
</dbReference>
<dbReference type="Pfam" id="PF08349">
    <property type="entry name" value="DUF1722"/>
    <property type="match status" value="1"/>
</dbReference>
<dbReference type="PIRSF" id="PIRSF037004">
    <property type="entry name" value="UCP037004"/>
    <property type="match status" value="1"/>
</dbReference>
<reference evidence="2 3" key="1">
    <citation type="submission" date="2017-01" db="EMBL/GenBank/DDBJ databases">
        <title>Genome Sequencing of a Marine Spirillum, Oceanospirillum multiglobuliferum ATCC 33336, from Japan.</title>
        <authorList>
            <person name="Carney J.G."/>
            <person name="Trachtenberg A.M."/>
            <person name="Rheaume B.A."/>
            <person name="Linnane J.D."/>
            <person name="Pitts N.L."/>
            <person name="Mykles D.L."/>
            <person name="Maclea K.S."/>
        </authorList>
    </citation>
    <scope>NUCLEOTIDE SEQUENCE [LARGE SCALE GENOMIC DNA]</scope>
    <source>
        <strain evidence="2 3">ATCC 33336</strain>
    </source>
</reference>
<accession>A0A1T4QNK5</accession>
<name>A0A1T4QNK5_9GAMM</name>
<evidence type="ECO:0000313" key="3">
    <source>
        <dbReference type="Proteomes" id="UP000191418"/>
    </source>
</evidence>
<feature type="domain" description="DUF1722" evidence="1">
    <location>
        <begin position="195"/>
        <end position="311"/>
    </location>
</feature>
<dbReference type="RefSeq" id="WP_078745548.1">
    <property type="nucleotide sequence ID" value="NZ_FUXG01000012.1"/>
</dbReference>
<protein>
    <recommendedName>
        <fullName evidence="1">DUF1722 domain-containing protein</fullName>
    </recommendedName>
</protein>
<sequence length="320" mass="36478">MPYSFPEHKIQLGISQCLLGDQVRFDGGHKQAHYCTDILGRYVSYLPICPEMGAGMGSPREPIRLVNLDDEIRVRGTRSDHDYTEVLTQFSERAVQRLEQISGYILLGKSPSCGMERVKVYRSNGYRSDISSAGVFAETLMKTYPHLPVEETGRLNDPVLRESFLTRVYAYSSWQQLVKDGITAKTLLDFHTQYKPLLMAHNQQDYRTLGKWLAGVNKQNVAQMADEYLPQFMAILKQPATRKNHTNVLMHMQGYLKTALNSTERQMLSNTIDQYRTGLIPLIAPLVLMRHLFEVHGCSYSGNLRYLFPYPEPLALHDAG</sequence>
<proteinExistence type="predicted"/>
<dbReference type="STRING" id="64969.SAMN02745127_01957"/>
<organism evidence="2 3">
    <name type="scientific">Oceanospirillum multiglobuliferum</name>
    <dbReference type="NCBI Taxonomy" id="64969"/>
    <lineage>
        <taxon>Bacteria</taxon>
        <taxon>Pseudomonadati</taxon>
        <taxon>Pseudomonadota</taxon>
        <taxon>Gammaproteobacteria</taxon>
        <taxon>Oceanospirillales</taxon>
        <taxon>Oceanospirillaceae</taxon>
        <taxon>Oceanospirillum</taxon>
    </lineage>
</organism>
<dbReference type="InterPro" id="IPR017087">
    <property type="entry name" value="UCP037004"/>
</dbReference>
<keyword evidence="3" id="KW-1185">Reference proteome</keyword>
<dbReference type="InterPro" id="IPR007553">
    <property type="entry name" value="2-thiour_desulf"/>
</dbReference>
<comment type="caution">
    <text evidence="2">The sequence shown here is derived from an EMBL/GenBank/DDBJ whole genome shotgun (WGS) entry which is preliminary data.</text>
</comment>
<dbReference type="AlphaFoldDB" id="A0A1T4QNK5"/>